<protein>
    <submittedName>
        <fullName evidence="1">Uncharacterized protein</fullName>
    </submittedName>
</protein>
<name>A0A1T4JM01_9FIRM</name>
<dbReference type="STRING" id="142842.SAMN02745118_00176"/>
<sequence>MEAAIDNYSEMSDSMELIISILIRYPQINKVDIEPNSKELSFTFLIEKELREDEIEKINHKLKQSLELFSRLANVSSDSFKINFKDYGGLTKIKVTTGILSLTKDKISFVIKFIYNEFKESLLSDVFEVVSSQEPTYHEEVIDDILSSLKQKGTKRALVGFREEDKVLVFDRSTS</sequence>
<dbReference type="RefSeq" id="WP_078808707.1">
    <property type="nucleotide sequence ID" value="NZ_FUWM01000003.1"/>
</dbReference>
<dbReference type="Proteomes" id="UP000190625">
    <property type="component" value="Unassembled WGS sequence"/>
</dbReference>
<dbReference type="AlphaFoldDB" id="A0A1T4JM01"/>
<keyword evidence="2" id="KW-1185">Reference proteome</keyword>
<dbReference type="EMBL" id="FUWM01000003">
    <property type="protein sequence ID" value="SJZ31184.1"/>
    <property type="molecule type" value="Genomic_DNA"/>
</dbReference>
<organism evidence="1 2">
    <name type="scientific">Selenihalanaerobacter shriftii</name>
    <dbReference type="NCBI Taxonomy" id="142842"/>
    <lineage>
        <taxon>Bacteria</taxon>
        <taxon>Bacillati</taxon>
        <taxon>Bacillota</taxon>
        <taxon>Clostridia</taxon>
        <taxon>Halanaerobiales</taxon>
        <taxon>Halobacteroidaceae</taxon>
        <taxon>Selenihalanaerobacter</taxon>
    </lineage>
</organism>
<evidence type="ECO:0000313" key="1">
    <source>
        <dbReference type="EMBL" id="SJZ31184.1"/>
    </source>
</evidence>
<proteinExistence type="predicted"/>
<dbReference type="OrthoDB" id="2381281at2"/>
<reference evidence="2" key="1">
    <citation type="submission" date="2017-02" db="EMBL/GenBank/DDBJ databases">
        <authorList>
            <person name="Varghese N."/>
            <person name="Submissions S."/>
        </authorList>
    </citation>
    <scope>NUCLEOTIDE SEQUENCE [LARGE SCALE GENOMIC DNA]</scope>
    <source>
        <strain evidence="2">ATCC BAA-73</strain>
    </source>
</reference>
<gene>
    <name evidence="1" type="ORF">SAMN02745118_00176</name>
</gene>
<evidence type="ECO:0000313" key="2">
    <source>
        <dbReference type="Proteomes" id="UP000190625"/>
    </source>
</evidence>
<accession>A0A1T4JM01</accession>